<proteinExistence type="inferred from homology"/>
<dbReference type="Proteomes" id="UP000199584">
    <property type="component" value="Unassembled WGS sequence"/>
</dbReference>
<dbReference type="InterPro" id="IPR036038">
    <property type="entry name" value="Aminotransferase-like"/>
</dbReference>
<dbReference type="PANTHER" id="PTHR42743">
    <property type="entry name" value="AMINO-ACID AMINOTRANSFERASE"/>
    <property type="match status" value="1"/>
</dbReference>
<dbReference type="InterPro" id="IPR050571">
    <property type="entry name" value="Class-IV_PLP-Dep_Aminotrnsfr"/>
</dbReference>
<dbReference type="PROSITE" id="PS00770">
    <property type="entry name" value="AA_TRANSFER_CLASS_4"/>
    <property type="match status" value="1"/>
</dbReference>
<comment type="cofactor">
    <cofactor evidence="1 5">
        <name>pyridoxal 5'-phosphate</name>
        <dbReference type="ChEBI" id="CHEBI:597326"/>
    </cofactor>
</comment>
<dbReference type="FunFam" id="3.20.10.10:FF:000002">
    <property type="entry name" value="D-alanine aminotransferase"/>
    <property type="match status" value="1"/>
</dbReference>
<dbReference type="GO" id="GO:0005829">
    <property type="term" value="C:cytosol"/>
    <property type="evidence" value="ECO:0007669"/>
    <property type="project" value="TreeGrafter"/>
</dbReference>
<evidence type="ECO:0000256" key="1">
    <source>
        <dbReference type="ARBA" id="ARBA00001933"/>
    </source>
</evidence>
<sequence>MRTYYMLNGEPVSPERLQINALDRGFLYGYSLFETMLVREGKPVFLQAHVERLLLSAADLGIVLPVTGDGLAAICRDALRCSGVGSGVLRLTATAGPDNGNAGSVVLAVREGVPYRPQQYEKGIAVLELDFPRNEKSPLVRHKTANYLENLLGRRKARSMGCDEGIFLNTRGRVAEGTASNIFIVINGEIWTPPVEAGLLPGIIRRLVIDYSSQTGLCCQEKNITRDELACAGECFVTNSLMGVMPVTELNGLPVGTGVPGPVTLKVADLYNKLIKAT</sequence>
<keyword evidence="6" id="KW-0032">Aminotransferase</keyword>
<keyword evidence="3 5" id="KW-0663">Pyridoxal phosphate</keyword>
<evidence type="ECO:0000256" key="3">
    <source>
        <dbReference type="ARBA" id="ARBA00022898"/>
    </source>
</evidence>
<dbReference type="Pfam" id="PF01063">
    <property type="entry name" value="Aminotran_4"/>
    <property type="match status" value="1"/>
</dbReference>
<dbReference type="RefSeq" id="WP_092485910.1">
    <property type="nucleotide sequence ID" value="NZ_FOYM01000027.1"/>
</dbReference>
<protein>
    <submittedName>
        <fullName evidence="6">Branched-chain amino acid aminotransferase</fullName>
    </submittedName>
</protein>
<dbReference type="GO" id="GO:0046394">
    <property type="term" value="P:carboxylic acid biosynthetic process"/>
    <property type="evidence" value="ECO:0007669"/>
    <property type="project" value="UniProtKB-ARBA"/>
</dbReference>
<dbReference type="EMBL" id="FOYM01000027">
    <property type="protein sequence ID" value="SFR13281.1"/>
    <property type="molecule type" value="Genomic_DNA"/>
</dbReference>
<gene>
    <name evidence="6" type="ORF">SAMN05660706_12725</name>
</gene>
<accession>A0A1I6E6W3</accession>
<dbReference type="CDD" id="cd00449">
    <property type="entry name" value="PLPDE_IV"/>
    <property type="match status" value="1"/>
</dbReference>
<evidence type="ECO:0000256" key="4">
    <source>
        <dbReference type="RuleBase" id="RU004106"/>
    </source>
</evidence>
<dbReference type="InterPro" id="IPR043131">
    <property type="entry name" value="BCAT-like_N"/>
</dbReference>
<comment type="similarity">
    <text evidence="2 4">Belongs to the class-IV pyridoxal-phosphate-dependent aminotransferase family.</text>
</comment>
<dbReference type="PANTHER" id="PTHR42743:SF11">
    <property type="entry name" value="AMINODEOXYCHORISMATE LYASE"/>
    <property type="match status" value="1"/>
</dbReference>
<dbReference type="InterPro" id="IPR001544">
    <property type="entry name" value="Aminotrans_IV"/>
</dbReference>
<evidence type="ECO:0000256" key="5">
    <source>
        <dbReference type="RuleBase" id="RU004516"/>
    </source>
</evidence>
<dbReference type="AlphaFoldDB" id="A0A1I6E6W3"/>
<reference evidence="7" key="1">
    <citation type="submission" date="2016-10" db="EMBL/GenBank/DDBJ databases">
        <authorList>
            <person name="Varghese N."/>
            <person name="Submissions S."/>
        </authorList>
    </citation>
    <scope>NUCLEOTIDE SEQUENCE [LARGE SCALE GENOMIC DNA]</scope>
    <source>
        <strain evidence="7">DSM 3669</strain>
    </source>
</reference>
<keyword evidence="6" id="KW-0808">Transferase</keyword>
<organism evidence="6 7">
    <name type="scientific">Desulfoscipio geothermicus DSM 3669</name>
    <dbReference type="NCBI Taxonomy" id="1121426"/>
    <lineage>
        <taxon>Bacteria</taxon>
        <taxon>Bacillati</taxon>
        <taxon>Bacillota</taxon>
        <taxon>Clostridia</taxon>
        <taxon>Eubacteriales</taxon>
        <taxon>Desulfallaceae</taxon>
        <taxon>Desulfoscipio</taxon>
    </lineage>
</organism>
<evidence type="ECO:0000256" key="2">
    <source>
        <dbReference type="ARBA" id="ARBA00009320"/>
    </source>
</evidence>
<dbReference type="SUPFAM" id="SSF56752">
    <property type="entry name" value="D-aminoacid aminotransferase-like PLP-dependent enzymes"/>
    <property type="match status" value="1"/>
</dbReference>
<evidence type="ECO:0000313" key="7">
    <source>
        <dbReference type="Proteomes" id="UP000199584"/>
    </source>
</evidence>
<dbReference type="InterPro" id="IPR018300">
    <property type="entry name" value="Aminotrans_IV_CS"/>
</dbReference>
<dbReference type="GO" id="GO:0008652">
    <property type="term" value="P:amino acid biosynthetic process"/>
    <property type="evidence" value="ECO:0007669"/>
    <property type="project" value="UniProtKB-ARBA"/>
</dbReference>
<dbReference type="STRING" id="39060.SAMN05660706_12725"/>
<dbReference type="GO" id="GO:0008483">
    <property type="term" value="F:transaminase activity"/>
    <property type="evidence" value="ECO:0007669"/>
    <property type="project" value="UniProtKB-KW"/>
</dbReference>
<name>A0A1I6E6W3_9FIRM</name>
<dbReference type="Gene3D" id="3.20.10.10">
    <property type="entry name" value="D-amino Acid Aminotransferase, subunit A, domain 2"/>
    <property type="match status" value="1"/>
</dbReference>
<dbReference type="InterPro" id="IPR043132">
    <property type="entry name" value="BCAT-like_C"/>
</dbReference>
<dbReference type="Gene3D" id="3.30.470.10">
    <property type="match status" value="1"/>
</dbReference>
<evidence type="ECO:0000313" key="6">
    <source>
        <dbReference type="EMBL" id="SFR13281.1"/>
    </source>
</evidence>
<keyword evidence="7" id="KW-1185">Reference proteome</keyword>
<dbReference type="OrthoDB" id="9805628at2"/>